<dbReference type="Pfam" id="PF13585">
    <property type="entry name" value="CHU_C"/>
    <property type="match status" value="1"/>
</dbReference>
<feature type="chain" id="PRO_5003847634" description="Ig-like domain-containing protein" evidence="1">
    <location>
        <begin position="24"/>
        <end position="1160"/>
    </location>
</feature>
<name>K1LI27_CECL9</name>
<comment type="caution">
    <text evidence="2">The sequence shown here is derived from an EMBL/GenBank/DDBJ whole genome shotgun (WGS) entry which is preliminary data.</text>
</comment>
<dbReference type="EMBL" id="AMGM01000016">
    <property type="protein sequence ID" value="EKB49928.1"/>
    <property type="molecule type" value="Genomic_DNA"/>
</dbReference>
<keyword evidence="1" id="KW-0732">Signal</keyword>
<dbReference type="AlphaFoldDB" id="K1LI27"/>
<evidence type="ECO:0000313" key="3">
    <source>
        <dbReference type="Proteomes" id="UP000004478"/>
    </source>
</evidence>
<dbReference type="OrthoDB" id="9765926at2"/>
<evidence type="ECO:0000313" key="2">
    <source>
        <dbReference type="EMBL" id="EKB49928.1"/>
    </source>
</evidence>
<evidence type="ECO:0008006" key="4">
    <source>
        <dbReference type="Google" id="ProtNLM"/>
    </source>
</evidence>
<dbReference type="Proteomes" id="UP000004478">
    <property type="component" value="Unassembled WGS sequence"/>
</dbReference>
<sequence>MKVRRSYLIVQLLFLASILTALSSSSENFREVGLEENKKEFEFDDFTLDGPDILCLYYGSIIGDFFGGGLPSDVFRWQIFDADGNQVIQREGAFQKFSFTFSNEGIFKVVLNVRRGANLVFSAEKEVEILGAPELILQNTYFLCEAGQTSMTLVAPEEYLPENISIEWLDPEGQSLGIGNTVPVDKPGIYTVNFFQMNDNVAFCPFSLTTNVIDPSEFNVDISQVEACDGFTEIFLDAGEGIFGTWFYSKKDEGERVLLSSDASTIFYPYDLDGPGEYQLIFEVETIGGEFCEIEKTLNFTVLPQAEIELEVLSNVTDCNQEDGEILIKANSRIERLDLRKGLDNIITFFDLQEGDERIVSNLEPGIYAIRTFLDGCSTWYPFTIETDDLPDEMGFEIIEVIPETCTETGKLDGKVRVKLNDPGFLGEFQLFDVNGLPSTLAGGVIEADEDGVFEFSVRAGRYYIEIIRDDGCKNASQEEIRIFFKGQVEFSVPNILTVCEFFDFLPASNQPLIYELTFPNGETQLSDSGDSFRLDQEGIYRIVGKDPNQDDGFCPRERSFRVVLIEPIEYEPVLIEEDCFGNKKYEVQFSRPVDLSQVDIQWINENGEVVGRGNFLFPTTFGEFTLEVQPIGSQACPTPPKTFQVRRPDFQLEISHTADFICPGNPVSKIEVQTDFDEVDRISWLFYEGETGVELPEFEGLSEVEVTRAGAYEVVLFSEFGCEIGRKLILVEESDRDAEFDVPNQIIICEFFDLIPETQLDLIFTITDPNGQTFTIASGDSFQLTLEGEYIFEAKAGEEEDQLCPVIKTLEVIFTRSIDFQPELFQEDCSGDKVYRANIFGEDPNSVDFFWYDSSMNRIGDQQLFLPVTFGEFFLEVRPKGSQTCPEPPISFFVEAPILSVPLTLTGEVICPDPGFTFLVVETPLEQVDRLIWYYTDSRGLRTEISRFENETSIAVSEEGLYEVEALNSIGCVLASESVMIQISTDPSRPVTEEQYLVCPFYGKGEEIDPGDFDQYFWMLDDEVVFDQRFFSPEKSGTYTLEVISREGCSYFTSFEVVENCVLQVVYPNAMQPSESGKHFEIYANELVDEVQVWIYNKWGQLLFYCSNPNAADSGAFCKWDGTYNGEKLAPGMYVLKIQYRNRSDESYQQLTDGILLID</sequence>
<feature type="signal peptide" evidence="1">
    <location>
        <begin position="1"/>
        <end position="23"/>
    </location>
</feature>
<dbReference type="PATRIC" id="fig|1225176.3.peg.1576"/>
<keyword evidence="3" id="KW-1185">Reference proteome</keyword>
<gene>
    <name evidence="2" type="ORF">B879_01481</name>
</gene>
<reference evidence="2 3" key="1">
    <citation type="journal article" date="2012" name="J. Bacteriol.">
        <title>Draft Genome Sequence of Cecembia lonarensis Strain LW9T, Isolated from Lonar Lake, a Haloalkaline Lake in India.</title>
        <authorList>
            <person name="Shivaji S."/>
            <person name="Ara S."/>
            <person name="Singh A."/>
            <person name="Pinnaka A.K."/>
        </authorList>
    </citation>
    <scope>NUCLEOTIDE SEQUENCE [LARGE SCALE GENOMIC DNA]</scope>
    <source>
        <strain evidence="2 3">LW9</strain>
    </source>
</reference>
<protein>
    <recommendedName>
        <fullName evidence="4">Ig-like domain-containing protein</fullName>
    </recommendedName>
</protein>
<evidence type="ECO:0000256" key="1">
    <source>
        <dbReference type="SAM" id="SignalP"/>
    </source>
</evidence>
<accession>K1LI27</accession>
<proteinExistence type="predicted"/>
<organism evidence="2 3">
    <name type="scientific">Cecembia lonarensis (strain CCUG 58316 / KCTC 22772 / LW9)</name>
    <dbReference type="NCBI Taxonomy" id="1225176"/>
    <lineage>
        <taxon>Bacteria</taxon>
        <taxon>Pseudomonadati</taxon>
        <taxon>Bacteroidota</taxon>
        <taxon>Cytophagia</taxon>
        <taxon>Cytophagales</taxon>
        <taxon>Cyclobacteriaceae</taxon>
        <taxon>Cecembia</taxon>
    </lineage>
</organism>